<sequence length="92" mass="9642">MNAPKTAADLEALVNGNPPSSAADHILVALIKSVSEPGARTNAVLAQKARIPAGWPTSQALQILKCSGLAVCEGRARHPTRKGIDRVKLVPR</sequence>
<reference evidence="1" key="2">
    <citation type="submission" date="2020-09" db="EMBL/GenBank/DDBJ databases">
        <authorList>
            <person name="Sun Q."/>
            <person name="Zhou Y."/>
        </authorList>
    </citation>
    <scope>NUCLEOTIDE SEQUENCE</scope>
    <source>
        <strain evidence="1">CGMCC 1.15493</strain>
    </source>
</reference>
<reference evidence="1" key="1">
    <citation type="journal article" date="2014" name="Int. J. Syst. Evol. Microbiol.">
        <title>Complete genome sequence of Corynebacterium casei LMG S-19264T (=DSM 44701T), isolated from a smear-ripened cheese.</title>
        <authorList>
            <consortium name="US DOE Joint Genome Institute (JGI-PGF)"/>
            <person name="Walter F."/>
            <person name="Albersmeier A."/>
            <person name="Kalinowski J."/>
            <person name="Ruckert C."/>
        </authorList>
    </citation>
    <scope>NUCLEOTIDE SEQUENCE</scope>
    <source>
        <strain evidence="1">CGMCC 1.15493</strain>
    </source>
</reference>
<proteinExistence type="predicted"/>
<keyword evidence="2" id="KW-1185">Reference proteome</keyword>
<comment type="caution">
    <text evidence="1">The sequence shown here is derived from an EMBL/GenBank/DDBJ whole genome shotgun (WGS) entry which is preliminary data.</text>
</comment>
<gene>
    <name evidence="1" type="ORF">GCM10011335_37590</name>
</gene>
<dbReference type="Proteomes" id="UP000613160">
    <property type="component" value="Unassembled WGS sequence"/>
</dbReference>
<protein>
    <submittedName>
        <fullName evidence="1">Uncharacterized protein</fullName>
    </submittedName>
</protein>
<accession>A0A917DEN4</accession>
<dbReference type="EMBL" id="BMJJ01000009">
    <property type="protein sequence ID" value="GGD31023.1"/>
    <property type="molecule type" value="Genomic_DNA"/>
</dbReference>
<name>A0A917DEN4_9HYPH</name>
<dbReference type="AlphaFoldDB" id="A0A917DEN4"/>
<organism evidence="1 2">
    <name type="scientific">Aureimonas glaciei</name>
    <dbReference type="NCBI Taxonomy" id="1776957"/>
    <lineage>
        <taxon>Bacteria</taxon>
        <taxon>Pseudomonadati</taxon>
        <taxon>Pseudomonadota</taxon>
        <taxon>Alphaproteobacteria</taxon>
        <taxon>Hyphomicrobiales</taxon>
        <taxon>Aurantimonadaceae</taxon>
        <taxon>Aureimonas</taxon>
    </lineage>
</organism>
<evidence type="ECO:0000313" key="2">
    <source>
        <dbReference type="Proteomes" id="UP000613160"/>
    </source>
</evidence>
<evidence type="ECO:0000313" key="1">
    <source>
        <dbReference type="EMBL" id="GGD31023.1"/>
    </source>
</evidence>